<dbReference type="Proteomes" id="UP000371423">
    <property type="component" value="Unassembled WGS sequence"/>
</dbReference>
<reference evidence="8 9" key="1">
    <citation type="journal article" date="2019" name="Syst. Appl. Microbiol.">
        <title>Polyphasic characterization of two novel Lactobacillus spp. isolated from blown salami packages: Description of Lactobacillus halodurans sp. nov. and Lactobacillus salsicarnum sp. nov.</title>
        <authorList>
            <person name="Schuster J.A."/>
            <person name="Klingl A."/>
            <person name="Vogel R.F."/>
            <person name="Ehrmann M.A."/>
        </authorList>
    </citation>
    <scope>NUCLEOTIDE SEQUENCE [LARGE SCALE GENOMIC DNA]</scope>
    <source>
        <strain evidence="7 8">TMW 1.1920</strain>
        <strain evidence="6 9">TMW 1.2172</strain>
    </source>
</reference>
<evidence type="ECO:0000313" key="9">
    <source>
        <dbReference type="Proteomes" id="UP000414364"/>
    </source>
</evidence>
<dbReference type="GO" id="GO:0016887">
    <property type="term" value="F:ATP hydrolysis activity"/>
    <property type="evidence" value="ECO:0007669"/>
    <property type="project" value="InterPro"/>
</dbReference>
<dbReference type="Pfam" id="PF13476">
    <property type="entry name" value="AAA_23"/>
    <property type="match status" value="1"/>
</dbReference>
<dbReference type="InterPro" id="IPR027417">
    <property type="entry name" value="P-loop_NTPase"/>
</dbReference>
<evidence type="ECO:0000256" key="4">
    <source>
        <dbReference type="SAM" id="Coils"/>
    </source>
</evidence>
<comment type="subunit">
    <text evidence="2">Heterodimer of SbcC and SbcD.</text>
</comment>
<feature type="coiled-coil region" evidence="4">
    <location>
        <begin position="234"/>
        <end position="296"/>
    </location>
</feature>
<dbReference type="InterPro" id="IPR038729">
    <property type="entry name" value="Rad50/SbcC_AAA"/>
</dbReference>
<dbReference type="EMBL" id="VDFP01000013">
    <property type="protein sequence ID" value="MQS76249.1"/>
    <property type="molecule type" value="Genomic_DNA"/>
</dbReference>
<keyword evidence="8" id="KW-1185">Reference proteome</keyword>
<evidence type="ECO:0000256" key="3">
    <source>
        <dbReference type="ARBA" id="ARBA00013368"/>
    </source>
</evidence>
<sequence length="1056" mass="119680">MKPIYLDINYFGPHQHSVIDFRKLDESPIFLIGGDTGAGKSTIFDAMTYALFNTTTRSDRDAKEMRSQFATEKDTTKVIFYFEQNGKIYKVDRTPEQYLAKKVGTGNTKKKPTAHLAVVDDVGTVESESIASKPVDVGHAIHEILNLGAEQFKKIILLPQNDFSQFLKSDTADKEEILKKIFGTQLFTDFTVKLKEHYKQANNKATDFTNELKSQIESPVWTEDEQNNLQQLPNDQLTAALSEYLNNRQSLLTNAKAVQEKTSSVRKKAEENYHSAQNIQNNFDDLARLKKEYQTNVSDQKNTIDDKQKHVMELTWAKPLQEIVRDLDKTKADLKDTKNNRVKISEQLDSAQEKLKQAKAEIDTLNNRTNEFETKKQQAQELTVLITKVQDIERIKHEIDSLNPQLIEVENTANQKSQDLNNFKEKIATKNEELKKFDGLSEAKDKLITAQTNFTETFSPLENERNNSAAEVAKLQKKLGELHNDLDNKSNALEKAKKDYQEKIKTRQSLMIAQLRQELKSGEPCAVCGSTDHPYAKNTAVADEKELRKSMDAVDDSQKTFAAIDNSVKNIQQNIKDASDEFDEKQKSAVSAQMNLSNKYTKAIADSKIELPESFDSAEVKTVFQNKIKEINQKITESQELTQEIKHLEKEQENAQTAFTDANSKFEKLNSAIETRSNDLKQRLQNIGDTKSSSQDLTNKKDKLNKDYEDFQNELKSTQEIVNKNNVIYSNTQTKLTDNQERLDKETTNIKTLTEKLDESLNSDTAKTNDLTILEQWIKELNQDELANLREAISSYQKEKEMLTENIQKIAKKLENVKKPELDKLEQALNKAQAEYEAAIKQAENASRDFADAETCFKKVKTIMQKQGDFAKKLAAITSLYNVVNGRDGNDNKLKLETYVVQNYLQKILAYANATFLNRLSHNRYSFVISDKAVDHQKDHGLDINVYDRETDATRSSDTLSGGETFIAALSIALSLSEVVQSSANGVQIDALFVDEGFGSLDEETLDEAMAALEDIGKNRMVGVISHIESMKQSIGQQLLVKKLGDGKSKIELINK</sequence>
<dbReference type="PANTHER" id="PTHR32114">
    <property type="entry name" value="ABC TRANSPORTER ABCH.3"/>
    <property type="match status" value="1"/>
</dbReference>
<evidence type="ECO:0000256" key="2">
    <source>
        <dbReference type="ARBA" id="ARBA00011322"/>
    </source>
</evidence>
<dbReference type="AlphaFoldDB" id="A0A5P0ZWL4"/>
<feature type="coiled-coil region" evidence="4">
    <location>
        <begin position="561"/>
        <end position="588"/>
    </location>
</feature>
<feature type="coiled-coil region" evidence="4">
    <location>
        <begin position="631"/>
        <end position="665"/>
    </location>
</feature>
<feature type="coiled-coil region" evidence="4">
    <location>
        <begin position="465"/>
        <end position="506"/>
    </location>
</feature>
<comment type="similarity">
    <text evidence="1">Belongs to the SMC family. SbcC subfamily.</text>
</comment>
<dbReference type="OrthoDB" id="9795626at2"/>
<name>A0A5P0ZWL4_9LACO</name>
<evidence type="ECO:0000313" key="8">
    <source>
        <dbReference type="Proteomes" id="UP000371423"/>
    </source>
</evidence>
<dbReference type="Gene3D" id="3.40.50.300">
    <property type="entry name" value="P-loop containing nucleotide triphosphate hydrolases"/>
    <property type="match status" value="2"/>
</dbReference>
<feature type="coiled-coil region" evidence="4">
    <location>
        <begin position="320"/>
        <end position="382"/>
    </location>
</feature>
<dbReference type="RefSeq" id="WP_153385642.1">
    <property type="nucleotide sequence ID" value="NZ_VDFO01000017.1"/>
</dbReference>
<evidence type="ECO:0000256" key="1">
    <source>
        <dbReference type="ARBA" id="ARBA00006930"/>
    </source>
</evidence>
<dbReference type="Pfam" id="PF13558">
    <property type="entry name" value="SbcC_Walker_B"/>
    <property type="match status" value="1"/>
</dbReference>
<dbReference type="PANTHER" id="PTHR32114:SF2">
    <property type="entry name" value="ABC TRANSPORTER ABCH.3"/>
    <property type="match status" value="1"/>
</dbReference>
<dbReference type="GO" id="GO:0006302">
    <property type="term" value="P:double-strand break repair"/>
    <property type="evidence" value="ECO:0007669"/>
    <property type="project" value="InterPro"/>
</dbReference>
<dbReference type="EMBL" id="VDFO01000017">
    <property type="protein sequence ID" value="MQS97390.1"/>
    <property type="molecule type" value="Genomic_DNA"/>
</dbReference>
<comment type="caution">
    <text evidence="7">The sequence shown here is derived from an EMBL/GenBank/DDBJ whole genome shotgun (WGS) entry which is preliminary data.</text>
</comment>
<organism evidence="7 8">
    <name type="scientific">Companilactobacillus halodurans</name>
    <dbReference type="NCBI Taxonomy" id="2584183"/>
    <lineage>
        <taxon>Bacteria</taxon>
        <taxon>Bacillati</taxon>
        <taxon>Bacillota</taxon>
        <taxon>Bacilli</taxon>
        <taxon>Lactobacillales</taxon>
        <taxon>Lactobacillaceae</taxon>
        <taxon>Companilactobacillus</taxon>
    </lineage>
</organism>
<gene>
    <name evidence="7" type="ORF">FHL05_05745</name>
    <name evidence="6" type="ORF">FHL06_07605</name>
</gene>
<keyword evidence="4" id="KW-0175">Coiled coil</keyword>
<proteinExistence type="inferred from homology"/>
<evidence type="ECO:0000259" key="5">
    <source>
        <dbReference type="Pfam" id="PF13476"/>
    </source>
</evidence>
<dbReference type="SUPFAM" id="SSF52540">
    <property type="entry name" value="P-loop containing nucleoside triphosphate hydrolases"/>
    <property type="match status" value="1"/>
</dbReference>
<feature type="domain" description="Rad50/SbcC-type AAA" evidence="5">
    <location>
        <begin position="6"/>
        <end position="245"/>
    </location>
</feature>
<feature type="coiled-coil region" evidence="4">
    <location>
        <begin position="694"/>
        <end position="849"/>
    </location>
</feature>
<protein>
    <recommendedName>
        <fullName evidence="3">Nuclease SbcCD subunit C</fullName>
    </recommendedName>
</protein>
<dbReference type="Proteomes" id="UP000414364">
    <property type="component" value="Unassembled WGS sequence"/>
</dbReference>
<feature type="coiled-coil region" evidence="4">
    <location>
        <begin position="406"/>
        <end position="433"/>
    </location>
</feature>
<evidence type="ECO:0000313" key="7">
    <source>
        <dbReference type="EMBL" id="MQS97390.1"/>
    </source>
</evidence>
<accession>A0A5P0ZWL4</accession>
<evidence type="ECO:0000313" key="6">
    <source>
        <dbReference type="EMBL" id="MQS76249.1"/>
    </source>
</evidence>